<proteinExistence type="predicted"/>
<dbReference type="EMBL" id="WJEE01000002">
    <property type="protein sequence ID" value="MRI65208.1"/>
    <property type="molecule type" value="Genomic_DNA"/>
</dbReference>
<reference evidence="2 3" key="1">
    <citation type="submission" date="2019-10" db="EMBL/GenBank/DDBJ databases">
        <title>Gracilibacillus salitolerans sp. nov., a moderate halophile isolated from a saline soil in northwest China.</title>
        <authorList>
            <person name="Gan L."/>
        </authorList>
    </citation>
    <scope>NUCLEOTIDE SEQUENCE [LARGE SCALE GENOMIC DNA]</scope>
    <source>
        <strain evidence="2 3">TP2-8</strain>
    </source>
</reference>
<feature type="compositionally biased region" description="Basic and acidic residues" evidence="1">
    <location>
        <begin position="33"/>
        <end position="45"/>
    </location>
</feature>
<keyword evidence="3" id="KW-1185">Reference proteome</keyword>
<evidence type="ECO:0000313" key="3">
    <source>
        <dbReference type="Proteomes" id="UP000435187"/>
    </source>
</evidence>
<name>A0A6N7QT61_9BACI</name>
<organism evidence="2 3">
    <name type="scientific">Gracilibacillus thailandensis</name>
    <dbReference type="NCBI Taxonomy" id="563735"/>
    <lineage>
        <taxon>Bacteria</taxon>
        <taxon>Bacillati</taxon>
        <taxon>Bacillota</taxon>
        <taxon>Bacilli</taxon>
        <taxon>Bacillales</taxon>
        <taxon>Bacillaceae</taxon>
        <taxon>Gracilibacillus</taxon>
    </lineage>
</organism>
<feature type="region of interest" description="Disordered" evidence="1">
    <location>
        <begin position="26"/>
        <end position="51"/>
    </location>
</feature>
<comment type="caution">
    <text evidence="2">The sequence shown here is derived from an EMBL/GenBank/DDBJ whole genome shotgun (WGS) entry which is preliminary data.</text>
</comment>
<sequence length="51" mass="5760">MAIKIGFKNILSSSKEDSCCSVEIEEVQPNQDEEQKEHNNDDAKSENQNCC</sequence>
<protein>
    <submittedName>
        <fullName evidence="2">Alcohol dehydrogenase</fullName>
    </submittedName>
</protein>
<accession>A0A6N7QT61</accession>
<gene>
    <name evidence="2" type="ORF">GH885_02470</name>
</gene>
<evidence type="ECO:0000313" key="2">
    <source>
        <dbReference type="EMBL" id="MRI65208.1"/>
    </source>
</evidence>
<dbReference type="Proteomes" id="UP000435187">
    <property type="component" value="Unassembled WGS sequence"/>
</dbReference>
<dbReference type="AlphaFoldDB" id="A0A6N7QT61"/>
<evidence type="ECO:0000256" key="1">
    <source>
        <dbReference type="SAM" id="MobiDB-lite"/>
    </source>
</evidence>